<reference evidence="2 3" key="1">
    <citation type="journal article" date="2018" name="J. Microbiol.">
        <title>Leifsonia flava sp. nov., a novel actinobacterium isolated from the rhizosphere of Aquilegia viridiflora.</title>
        <authorList>
            <person name="Cai Y."/>
            <person name="Tao W.Z."/>
            <person name="Ma Y.J."/>
            <person name="Cheng J."/>
            <person name="Zhang M.Y."/>
            <person name="Zhang Y.X."/>
        </authorList>
    </citation>
    <scope>NUCLEOTIDE SEQUENCE [LARGE SCALE GENOMIC DNA]</scope>
    <source>
        <strain evidence="2 3">SYP-B2174</strain>
    </source>
</reference>
<dbReference type="CDD" id="cd00761">
    <property type="entry name" value="Glyco_tranf_GTA_type"/>
    <property type="match status" value="1"/>
</dbReference>
<dbReference type="SUPFAM" id="SSF53448">
    <property type="entry name" value="Nucleotide-diphospho-sugar transferases"/>
    <property type="match status" value="1"/>
</dbReference>
<dbReference type="AlphaFoldDB" id="A0A4Y9QVA3"/>
<dbReference type="EMBL" id="SPQZ01000008">
    <property type="protein sequence ID" value="TFV94945.1"/>
    <property type="molecule type" value="Genomic_DNA"/>
</dbReference>
<organism evidence="2 3">
    <name type="scientific">Orlajensenia leifsoniae</name>
    <dbReference type="NCBI Taxonomy" id="2561933"/>
    <lineage>
        <taxon>Bacteria</taxon>
        <taxon>Bacillati</taxon>
        <taxon>Actinomycetota</taxon>
        <taxon>Actinomycetes</taxon>
        <taxon>Micrococcales</taxon>
        <taxon>Microbacteriaceae</taxon>
        <taxon>Orlajensenia</taxon>
    </lineage>
</organism>
<dbReference type="Pfam" id="PF00535">
    <property type="entry name" value="Glycos_transf_2"/>
    <property type="match status" value="1"/>
</dbReference>
<name>A0A4Y9QVA3_9MICO</name>
<dbReference type="Proteomes" id="UP000298127">
    <property type="component" value="Unassembled WGS sequence"/>
</dbReference>
<evidence type="ECO:0000313" key="3">
    <source>
        <dbReference type="Proteomes" id="UP000298127"/>
    </source>
</evidence>
<dbReference type="InterPro" id="IPR001173">
    <property type="entry name" value="Glyco_trans_2-like"/>
</dbReference>
<feature type="domain" description="Glycosyltransferase 2-like" evidence="1">
    <location>
        <begin position="51"/>
        <end position="209"/>
    </location>
</feature>
<comment type="caution">
    <text evidence="2">The sequence shown here is derived from an EMBL/GenBank/DDBJ whole genome shotgun (WGS) entry which is preliminary data.</text>
</comment>
<evidence type="ECO:0000313" key="2">
    <source>
        <dbReference type="EMBL" id="TFV94945.1"/>
    </source>
</evidence>
<evidence type="ECO:0000259" key="1">
    <source>
        <dbReference type="Pfam" id="PF00535"/>
    </source>
</evidence>
<accession>A0A4Y9QVA3</accession>
<dbReference type="GO" id="GO:0016740">
    <property type="term" value="F:transferase activity"/>
    <property type="evidence" value="ECO:0007669"/>
    <property type="project" value="UniProtKB-KW"/>
</dbReference>
<protein>
    <submittedName>
        <fullName evidence="2">Glycosyltransferase</fullName>
    </submittedName>
</protein>
<gene>
    <name evidence="2" type="ORF">E4M00_16280</name>
</gene>
<proteinExistence type="predicted"/>
<keyword evidence="3" id="KW-1185">Reference proteome</keyword>
<keyword evidence="2" id="KW-0808">Transferase</keyword>
<dbReference type="Gene3D" id="3.90.550.10">
    <property type="entry name" value="Spore Coat Polysaccharide Biosynthesis Protein SpsA, Chain A"/>
    <property type="match status" value="1"/>
</dbReference>
<dbReference type="InterPro" id="IPR029044">
    <property type="entry name" value="Nucleotide-diphossugar_trans"/>
</dbReference>
<sequence>MLSRGWPSTGPRHLLWSGDHAPRVRRAGGPCRPRSARRSDVVSATDPFIDVVIAVHDPRRRIDRAVASVLAASPSTDARVTVVAHGISAESLSDALVSFAGEARLRVVEFADGLYSPAGPFNHGLGIATGTYVAIMGSDDFLESGALDAWSEHVRSHRTDYLIARLRDQAGALWRDPLTRPFRGARLDPVRDRLNYRAAPLGLIRRSYLEGTGIALTTGFTSGEDIELGLALLNGQARIDVGQHLPCYVIGQDAPQRVTLLTRSPAAEFEALLHLSEQSWPLSLPRRRRRAIAIKLWRMNVIPAVLLRQQASDWTPDDLDALRRVAEWLHRLDESAVRSLSRSEHLVVAAATAPDADGVALAIARVRGAGPADRLRTVRLRDAFAIDSLLRRVVRLRLPH</sequence>